<feature type="binding site" evidence="9">
    <location>
        <position position="242"/>
    </location>
    <ligand>
        <name>NAD(+)</name>
        <dbReference type="ChEBI" id="CHEBI:57540"/>
    </ligand>
</feature>
<evidence type="ECO:0000256" key="5">
    <source>
        <dbReference type="ARBA" id="ARBA00023027"/>
    </source>
</evidence>
<dbReference type="AlphaFoldDB" id="A0A8I0AM66"/>
<dbReference type="UniPathway" id="UPA00094"/>
<evidence type="ECO:0000313" key="13">
    <source>
        <dbReference type="EMBL" id="MBC5661357.1"/>
    </source>
</evidence>
<dbReference type="EMBL" id="JACOOX010000001">
    <property type="protein sequence ID" value="MBC5661357.1"/>
    <property type="molecule type" value="Genomic_DNA"/>
</dbReference>
<evidence type="ECO:0000256" key="6">
    <source>
        <dbReference type="ARBA" id="ARBA00023098"/>
    </source>
</evidence>
<evidence type="ECO:0000313" key="14">
    <source>
        <dbReference type="Proteomes" id="UP000615234"/>
    </source>
</evidence>
<comment type="caution">
    <text evidence="13">The sequence shown here is derived from an EMBL/GenBank/DDBJ whole genome shotgun (WGS) entry which is preliminary data.</text>
</comment>
<dbReference type="GO" id="GO:0004318">
    <property type="term" value="F:enoyl-[acyl-carrier-protein] reductase (NADH) activity"/>
    <property type="evidence" value="ECO:0007669"/>
    <property type="project" value="TreeGrafter"/>
</dbReference>
<comment type="function">
    <text evidence="9">Involved in the fatty acid synthesis (FAS II). Catalyzes the reduction of a carbon-carbon double bond in an enoyl moiety that is covalently linked to a coenzyme A (CoA).</text>
</comment>
<sequence length="384" mass="42421">MVVEPRVKDYICTTAHPVGCAENVKNQIKYVKAQPKVEGPKKVLVIGASTGYGLASRIAVAFGYDADTLGVMFEKESNGRRTATAGFYNTRAFEEEAKKDGLYAKSINGDAFSLEIKQQVIDTIKADLGTVDMVIYSLAAPRRVTPDGHKYSSVLKTVGEEYSNKTLVLKDNTVTMAHIPAATEEEIENTIKVMGGEDWIDWMQALSDAGVLAEHVTTVAYSYIGPKITFPIYAEGSIGMAKKDLYRSSDIINEKFANVTSYIAINKALVTQSSAAIPVVPLYITLLYKQMKAKGVHEGCIEQMARLFLDKMAGEAETDENGFIRMDDWEMADDIQEAVAKNWDAVTSENVKELADIDGYWDEFYNMFGFKIDGVDYSADVDIM</sequence>
<dbReference type="NCBIfam" id="NF010177">
    <property type="entry name" value="PRK13656.1"/>
    <property type="match status" value="1"/>
</dbReference>
<comment type="pathway">
    <text evidence="9">Lipid metabolism; fatty acid biosynthesis.</text>
</comment>
<evidence type="ECO:0000256" key="8">
    <source>
        <dbReference type="ARBA" id="ARBA00048302"/>
    </source>
</evidence>
<proteinExistence type="inferred from homology"/>
<feature type="binding site" evidence="9">
    <location>
        <position position="223"/>
    </location>
    <ligand>
        <name>substrate</name>
    </ligand>
</feature>
<name>A0A8I0AM66_9FIRM</name>
<dbReference type="PANTHER" id="PTHR37480">
    <property type="entry name" value="ENOYL-[ACYL-CARRIER-PROTEIN] REDUCTASE [NADH]"/>
    <property type="match status" value="1"/>
</dbReference>
<evidence type="ECO:0000259" key="11">
    <source>
        <dbReference type="Pfam" id="PF12241"/>
    </source>
</evidence>
<dbReference type="PANTHER" id="PTHR37480:SF1">
    <property type="entry name" value="ENOYL-[ACYL-CARRIER-PROTEIN] REDUCTASE [NADH]"/>
    <property type="match status" value="1"/>
</dbReference>
<keyword evidence="14" id="KW-1185">Reference proteome</keyword>
<feature type="binding site" evidence="9">
    <location>
        <begin position="110"/>
        <end position="111"/>
    </location>
    <ligand>
        <name>NAD(+)</name>
        <dbReference type="ChEBI" id="CHEBI:57540"/>
    </ligand>
</feature>
<dbReference type="RefSeq" id="WP_117808051.1">
    <property type="nucleotide sequence ID" value="NZ_JACOOX010000001.1"/>
</dbReference>
<evidence type="ECO:0000256" key="1">
    <source>
        <dbReference type="ARBA" id="ARBA00011245"/>
    </source>
</evidence>
<evidence type="ECO:0000256" key="3">
    <source>
        <dbReference type="ARBA" id="ARBA00022832"/>
    </source>
</evidence>
<dbReference type="InterPro" id="IPR024910">
    <property type="entry name" value="Enoyl-CoA_Rdtase_cat_dom"/>
</dbReference>
<dbReference type="Pfam" id="PF07055">
    <property type="entry name" value="Eno-Rase_FAD_bd"/>
    <property type="match status" value="1"/>
</dbReference>
<organism evidence="13 14">
    <name type="scientific">Coprococcus hominis</name>
    <name type="common">ex Liu et al. 2022</name>
    <dbReference type="NCBI Taxonomy" id="2763039"/>
    <lineage>
        <taxon>Bacteria</taxon>
        <taxon>Bacillati</taxon>
        <taxon>Bacillota</taxon>
        <taxon>Clostridia</taxon>
        <taxon>Lachnospirales</taxon>
        <taxon>Lachnospiraceae</taxon>
        <taxon>Coprococcus</taxon>
    </lineage>
</organism>
<comment type="catalytic activity">
    <reaction evidence="8 9">
        <text>a 2,3-saturated acyl-CoA + NAD(+) = a (2E)-enoyl-CoA + NADH + H(+)</text>
        <dbReference type="Rhea" id="RHEA:18177"/>
        <dbReference type="ChEBI" id="CHEBI:15378"/>
        <dbReference type="ChEBI" id="CHEBI:57540"/>
        <dbReference type="ChEBI" id="CHEBI:57945"/>
        <dbReference type="ChEBI" id="CHEBI:58856"/>
        <dbReference type="ChEBI" id="CHEBI:65111"/>
        <dbReference type="EC" id="1.3.1.44"/>
    </reaction>
</comment>
<dbReference type="HAMAP" id="MF_01838">
    <property type="entry name" value="FabV_reductase"/>
    <property type="match status" value="1"/>
</dbReference>
<feature type="binding site" evidence="9">
    <location>
        <begin position="138"/>
        <end position="139"/>
    </location>
    <ligand>
        <name>NAD(+)</name>
        <dbReference type="ChEBI" id="CHEBI:57540"/>
    </ligand>
</feature>
<dbReference type="Gene3D" id="3.40.50.720">
    <property type="entry name" value="NAD(P)-binding Rossmann-like Domain"/>
    <property type="match status" value="1"/>
</dbReference>
<keyword evidence="5 9" id="KW-0520">NAD</keyword>
<evidence type="ECO:0000256" key="7">
    <source>
        <dbReference type="ARBA" id="ARBA00023160"/>
    </source>
</evidence>
<evidence type="ECO:0000259" key="12">
    <source>
        <dbReference type="Pfam" id="PF12242"/>
    </source>
</evidence>
<keyword evidence="7 9" id="KW-0275">Fatty acid biosynthesis</keyword>
<feature type="domain" description="Trans-2-enoyl-CoA reductase-like NAD(P)H binding" evidence="12">
    <location>
        <begin position="2"/>
        <end position="78"/>
    </location>
</feature>
<reference evidence="13 14" key="1">
    <citation type="submission" date="2020-08" db="EMBL/GenBank/DDBJ databases">
        <title>Genome public.</title>
        <authorList>
            <person name="Liu C."/>
            <person name="Sun Q."/>
        </authorList>
    </citation>
    <scope>NUCLEOTIDE SEQUENCE [LARGE SCALE GENOMIC DNA]</scope>
    <source>
        <strain evidence="13 14">NSJ-10</strain>
    </source>
</reference>
<evidence type="ECO:0000256" key="2">
    <source>
        <dbReference type="ARBA" id="ARBA00022516"/>
    </source>
</evidence>
<evidence type="ECO:0000259" key="10">
    <source>
        <dbReference type="Pfam" id="PF07055"/>
    </source>
</evidence>
<comment type="subunit">
    <text evidence="1 9">Monomer.</text>
</comment>
<dbReference type="NCBIfam" id="NF043048">
    <property type="entry name" value="EnoyACPredFabV"/>
    <property type="match status" value="1"/>
</dbReference>
<feature type="binding site" evidence="9">
    <location>
        <begin position="73"/>
        <end position="74"/>
    </location>
    <ligand>
        <name>NAD(+)</name>
        <dbReference type="ChEBI" id="CHEBI:57540"/>
    </ligand>
</feature>
<dbReference type="GO" id="GO:0051287">
    <property type="term" value="F:NAD binding"/>
    <property type="evidence" value="ECO:0007669"/>
    <property type="project" value="UniProtKB-UniRule"/>
</dbReference>
<feature type="active site" description="Proton donor" evidence="9">
    <location>
        <position position="233"/>
    </location>
</feature>
<feature type="domain" description="Trans-2-enoyl-CoA reductase catalytic" evidence="11">
    <location>
        <begin position="81"/>
        <end position="312"/>
    </location>
</feature>
<dbReference type="EC" id="1.3.1.44" evidence="9"/>
<evidence type="ECO:0000256" key="9">
    <source>
        <dbReference type="HAMAP-Rule" id="MF_01838"/>
    </source>
</evidence>
<gene>
    <name evidence="9" type="primary">fabV</name>
    <name evidence="13" type="ORF">H8S09_00360</name>
</gene>
<keyword evidence="6 9" id="KW-0443">Lipid metabolism</keyword>
<dbReference type="Pfam" id="PF12241">
    <property type="entry name" value="Enoyl_reductase"/>
    <property type="match status" value="1"/>
</dbReference>
<feature type="binding site" evidence="9">
    <location>
        <begin position="269"/>
        <end position="271"/>
    </location>
    <ligand>
        <name>NAD(+)</name>
        <dbReference type="ChEBI" id="CHEBI:57540"/>
    </ligand>
</feature>
<feature type="site" description="Plays an important role in discriminating NADH against NADPH" evidence="9">
    <location>
        <position position="74"/>
    </location>
</feature>
<dbReference type="InterPro" id="IPR010758">
    <property type="entry name" value="Trans-2-enoyl-CoA_reductase"/>
</dbReference>
<feature type="domain" description="Enoyl reductase FAD binding" evidence="10">
    <location>
        <begin position="318"/>
        <end position="381"/>
    </location>
</feature>
<accession>A0A8I0AM66</accession>
<dbReference type="Proteomes" id="UP000615234">
    <property type="component" value="Unassembled WGS sequence"/>
</dbReference>
<comment type="similarity">
    <text evidence="9">Belongs to the TER reductase family.</text>
</comment>
<keyword evidence="2 9" id="KW-0444">Lipid biosynthesis</keyword>
<keyword evidence="4 9" id="KW-0560">Oxidoreductase</keyword>
<dbReference type="Pfam" id="PF12242">
    <property type="entry name" value="Eno-Rase_NADH_b"/>
    <property type="match status" value="1"/>
</dbReference>
<protein>
    <recommendedName>
        <fullName evidence="9">Trans-2-enoyl-CoA reductase [NADH]</fullName>
        <shortName evidence="9">TER</shortName>
        <ecNumber evidence="9">1.3.1.44</ecNumber>
    </recommendedName>
</protein>
<dbReference type="GO" id="GO:0006633">
    <property type="term" value="P:fatty acid biosynthetic process"/>
    <property type="evidence" value="ECO:0007669"/>
    <property type="project" value="UniProtKB-UniRule"/>
</dbReference>
<keyword evidence="3 9" id="KW-0276">Fatty acid metabolism</keyword>
<feature type="binding site" evidence="9">
    <location>
        <begin position="47"/>
        <end position="52"/>
    </location>
    <ligand>
        <name>NAD(+)</name>
        <dbReference type="ChEBI" id="CHEBI:57540"/>
    </ligand>
</feature>
<evidence type="ECO:0000256" key="4">
    <source>
        <dbReference type="ARBA" id="ARBA00023002"/>
    </source>
</evidence>
<dbReference type="InterPro" id="IPR050048">
    <property type="entry name" value="FabV-like_NADH_b"/>
</dbReference>
<dbReference type="InterPro" id="IPR024906">
    <property type="entry name" value="Eno_Rdtase_FAD-bd_dom"/>
</dbReference>
<dbReference type="GO" id="GO:0050343">
    <property type="term" value="F:trans-2-enoyl-CoA reductase (NADH) activity"/>
    <property type="evidence" value="ECO:0007669"/>
    <property type="project" value="UniProtKB-UniRule"/>
</dbReference>